<dbReference type="OrthoDB" id="3338076at2759"/>
<dbReference type="Pfam" id="PF08552">
    <property type="entry name" value="Kei1"/>
    <property type="match status" value="1"/>
</dbReference>
<proteinExistence type="predicted"/>
<dbReference type="GO" id="GO:0006673">
    <property type="term" value="P:inositol phosphoceramide metabolic process"/>
    <property type="evidence" value="ECO:0007669"/>
    <property type="project" value="InterPro"/>
</dbReference>
<dbReference type="InterPro" id="IPR013862">
    <property type="entry name" value="Kei1"/>
</dbReference>
<evidence type="ECO:0000313" key="2">
    <source>
        <dbReference type="EMBL" id="SGZ39841.1"/>
    </source>
</evidence>
<gene>
    <name evidence="2" type="ORF">HGUI_02041</name>
</gene>
<dbReference type="AlphaFoldDB" id="A0A1L0CN48"/>
<feature type="transmembrane region" description="Helical" evidence="1">
    <location>
        <begin position="72"/>
        <end position="95"/>
    </location>
</feature>
<organism evidence="2 3">
    <name type="scientific">Hanseniaspora guilliermondii</name>
    <dbReference type="NCBI Taxonomy" id="56406"/>
    <lineage>
        <taxon>Eukaryota</taxon>
        <taxon>Fungi</taxon>
        <taxon>Dikarya</taxon>
        <taxon>Ascomycota</taxon>
        <taxon>Saccharomycotina</taxon>
        <taxon>Saccharomycetes</taxon>
        <taxon>Saccharomycodales</taxon>
        <taxon>Saccharomycodaceae</taxon>
        <taxon>Hanseniaspora</taxon>
    </lineage>
</organism>
<feature type="transmembrane region" description="Helical" evidence="1">
    <location>
        <begin position="115"/>
        <end position="142"/>
    </location>
</feature>
<reference evidence="3" key="1">
    <citation type="submission" date="2016-11" db="EMBL/GenBank/DDBJ databases">
        <authorList>
            <person name="Guldener U."/>
        </authorList>
    </citation>
    <scope>NUCLEOTIDE SEQUENCE [LARGE SCALE GENOMIC DNA]</scope>
</reference>
<name>A0A1L0CN48_9ASCO</name>
<dbReference type="GO" id="GO:0000139">
    <property type="term" value="C:Golgi membrane"/>
    <property type="evidence" value="ECO:0007669"/>
    <property type="project" value="TreeGrafter"/>
</dbReference>
<protein>
    <submittedName>
        <fullName evidence="2">Uncharacterized protein</fullName>
    </submittedName>
</protein>
<accession>A0A1L0CN48</accession>
<keyword evidence="3" id="KW-1185">Reference proteome</keyword>
<keyword evidence="1" id="KW-1133">Transmembrane helix</keyword>
<dbReference type="PANTHER" id="PTHR28077">
    <property type="entry name" value="INOSITOL PHOSPHORYLCERAMIDE SYNTHASE REGULATORY SUBUNIT KEI1"/>
    <property type="match status" value="1"/>
</dbReference>
<dbReference type="PANTHER" id="PTHR28077:SF1">
    <property type="entry name" value="INOSITOL PHOSPHORYLCERAMIDE SYNTHASE REGULATORY SUBUNIT KEI1"/>
    <property type="match status" value="1"/>
</dbReference>
<dbReference type="VEuPathDB" id="FungiDB:HGUI_02041"/>
<sequence length="203" mass="23861">MIKNLPLFFGVEIILGFLIINKFNSIYGLLSLVTGHKLSTFQLFYYTTQFIVLISYLNGLKLVHRPDVKFYSLLNIINIIDTAILFFSMTIFNFNYNLGERFIDPGNSSQAASKTYELCVLFGMLLVNIFIKLYSNFIILSFTREMMYNDKFTVDNHEEMINLSNLQNFNGGNIFLNLYKTKIEYNYELIKWKSYTLLKDCFY</sequence>
<feature type="transmembrane region" description="Helical" evidence="1">
    <location>
        <begin position="7"/>
        <end position="23"/>
    </location>
</feature>
<evidence type="ECO:0000256" key="1">
    <source>
        <dbReference type="SAM" id="Phobius"/>
    </source>
</evidence>
<dbReference type="GO" id="GO:0070917">
    <property type="term" value="F:inositol phosphoceramide synthase regulator activity"/>
    <property type="evidence" value="ECO:0007669"/>
    <property type="project" value="InterPro"/>
</dbReference>
<dbReference type="EMBL" id="FQNF01000032">
    <property type="protein sequence ID" value="SGZ39841.1"/>
    <property type="molecule type" value="Genomic_DNA"/>
</dbReference>
<evidence type="ECO:0000313" key="3">
    <source>
        <dbReference type="Proteomes" id="UP000183365"/>
    </source>
</evidence>
<feature type="transmembrane region" description="Helical" evidence="1">
    <location>
        <begin position="43"/>
        <end position="60"/>
    </location>
</feature>
<keyword evidence="1" id="KW-0472">Membrane</keyword>
<dbReference type="Proteomes" id="UP000183365">
    <property type="component" value="Unassembled WGS sequence"/>
</dbReference>
<keyword evidence="1" id="KW-0812">Transmembrane</keyword>
<dbReference type="GO" id="GO:0070916">
    <property type="term" value="C:inositol phosphoceramide synthase complex"/>
    <property type="evidence" value="ECO:0007669"/>
    <property type="project" value="TreeGrafter"/>
</dbReference>